<name>A0A4Z2IUN2_9TELE</name>
<evidence type="ECO:0000313" key="3">
    <source>
        <dbReference type="Proteomes" id="UP000314294"/>
    </source>
</evidence>
<feature type="region of interest" description="Disordered" evidence="1">
    <location>
        <begin position="52"/>
        <end position="79"/>
    </location>
</feature>
<keyword evidence="3" id="KW-1185">Reference proteome</keyword>
<evidence type="ECO:0000256" key="1">
    <source>
        <dbReference type="SAM" id="MobiDB-lite"/>
    </source>
</evidence>
<feature type="compositionally biased region" description="Polar residues" evidence="1">
    <location>
        <begin position="9"/>
        <end position="20"/>
    </location>
</feature>
<dbReference type="Proteomes" id="UP000314294">
    <property type="component" value="Unassembled WGS sequence"/>
</dbReference>
<dbReference type="EMBL" id="SRLO01000045">
    <property type="protein sequence ID" value="TNN81690.1"/>
    <property type="molecule type" value="Genomic_DNA"/>
</dbReference>
<proteinExistence type="predicted"/>
<accession>A0A4Z2IUN2</accession>
<organism evidence="2 3">
    <name type="scientific">Liparis tanakae</name>
    <name type="common">Tanaka's snailfish</name>
    <dbReference type="NCBI Taxonomy" id="230148"/>
    <lineage>
        <taxon>Eukaryota</taxon>
        <taxon>Metazoa</taxon>
        <taxon>Chordata</taxon>
        <taxon>Craniata</taxon>
        <taxon>Vertebrata</taxon>
        <taxon>Euteleostomi</taxon>
        <taxon>Actinopterygii</taxon>
        <taxon>Neopterygii</taxon>
        <taxon>Teleostei</taxon>
        <taxon>Neoteleostei</taxon>
        <taxon>Acanthomorphata</taxon>
        <taxon>Eupercaria</taxon>
        <taxon>Perciformes</taxon>
        <taxon>Cottioidei</taxon>
        <taxon>Cottales</taxon>
        <taxon>Liparidae</taxon>
        <taxon>Liparis</taxon>
    </lineage>
</organism>
<sequence>MAPVHSRTENPPNSWRQNLIHSGVVGGGHPDKRTAGRTPLCHGQGLKMLLPGGHGATSHIQGTDIKRRRVQTSDVKKKG</sequence>
<comment type="caution">
    <text evidence="2">The sequence shown here is derived from an EMBL/GenBank/DDBJ whole genome shotgun (WGS) entry which is preliminary data.</text>
</comment>
<feature type="region of interest" description="Disordered" evidence="1">
    <location>
        <begin position="1"/>
        <end position="36"/>
    </location>
</feature>
<reference evidence="2 3" key="1">
    <citation type="submission" date="2019-03" db="EMBL/GenBank/DDBJ databases">
        <title>First draft genome of Liparis tanakae, snailfish: a comprehensive survey of snailfish specific genes.</title>
        <authorList>
            <person name="Kim W."/>
            <person name="Song I."/>
            <person name="Jeong J.-H."/>
            <person name="Kim D."/>
            <person name="Kim S."/>
            <person name="Ryu S."/>
            <person name="Song J.Y."/>
            <person name="Lee S.K."/>
        </authorList>
    </citation>
    <scope>NUCLEOTIDE SEQUENCE [LARGE SCALE GENOMIC DNA]</scope>
    <source>
        <tissue evidence="2">Muscle</tissue>
    </source>
</reference>
<evidence type="ECO:0000313" key="2">
    <source>
        <dbReference type="EMBL" id="TNN81690.1"/>
    </source>
</evidence>
<gene>
    <name evidence="2" type="ORF">EYF80_008136</name>
</gene>
<protein>
    <submittedName>
        <fullName evidence="2">Uncharacterized protein</fullName>
    </submittedName>
</protein>
<dbReference type="AlphaFoldDB" id="A0A4Z2IUN2"/>